<dbReference type="Proteomes" id="UP000218831">
    <property type="component" value="Unassembled WGS sequence"/>
</dbReference>
<accession>A0A2A2GCH3</accession>
<dbReference type="OrthoDB" id="1495241at2"/>
<dbReference type="PANTHER" id="PTHR34477:SF5">
    <property type="entry name" value="BSL5627 PROTEIN"/>
    <property type="match status" value="1"/>
</dbReference>
<keyword evidence="3" id="KW-0255">Endonuclease</keyword>
<sequence>MPYYVYITTNPGRSTLFIGMSDNLCEQLNEHYKNRGDRQTFPGRYYCYKLIYYETYKTAQKAIEREKELKKWSHKKKKTLIENENPQWEFINYL</sequence>
<comment type="caution">
    <text evidence="3">The sequence shown here is derived from an EMBL/GenBank/DDBJ whole genome shotgun (WGS) entry which is preliminary data.</text>
</comment>
<evidence type="ECO:0000313" key="4">
    <source>
        <dbReference type="Proteomes" id="UP000218831"/>
    </source>
</evidence>
<dbReference type="EMBL" id="NSKE01000003">
    <property type="protein sequence ID" value="PAU94880.1"/>
    <property type="molecule type" value="Genomic_DNA"/>
</dbReference>
<name>A0A2A2GCH3_9BACT</name>
<dbReference type="InterPro" id="IPR035901">
    <property type="entry name" value="GIY-YIG_endonuc_sf"/>
</dbReference>
<proteinExistence type="inferred from homology"/>
<dbReference type="SUPFAM" id="SSF82771">
    <property type="entry name" value="GIY-YIG endonuclease"/>
    <property type="match status" value="1"/>
</dbReference>
<dbReference type="InterPro" id="IPR000305">
    <property type="entry name" value="GIY-YIG_endonuc"/>
</dbReference>
<dbReference type="RefSeq" id="WP_095605748.1">
    <property type="nucleotide sequence ID" value="NZ_NSKE01000003.1"/>
</dbReference>
<dbReference type="Gene3D" id="3.40.1440.10">
    <property type="entry name" value="GIY-YIG endonuclease"/>
    <property type="match status" value="1"/>
</dbReference>
<reference evidence="3 4" key="1">
    <citation type="submission" date="2017-08" db="EMBL/GenBank/DDBJ databases">
        <title>Aliifodinibius alkalisoli sp. nov., isolated from saline alkaline soil.</title>
        <authorList>
            <person name="Liu D."/>
            <person name="Zhang G."/>
        </authorList>
    </citation>
    <scope>NUCLEOTIDE SEQUENCE [LARGE SCALE GENOMIC DNA]</scope>
    <source>
        <strain evidence="3 4">WN023</strain>
    </source>
</reference>
<dbReference type="PANTHER" id="PTHR34477">
    <property type="entry name" value="UPF0213 PROTEIN YHBQ"/>
    <property type="match status" value="1"/>
</dbReference>
<feature type="domain" description="GIY-YIG" evidence="2">
    <location>
        <begin position="1"/>
        <end position="80"/>
    </location>
</feature>
<evidence type="ECO:0000313" key="3">
    <source>
        <dbReference type="EMBL" id="PAU94880.1"/>
    </source>
</evidence>
<dbReference type="Pfam" id="PF01541">
    <property type="entry name" value="GIY-YIG"/>
    <property type="match status" value="1"/>
</dbReference>
<keyword evidence="3" id="KW-0540">Nuclease</keyword>
<comment type="similarity">
    <text evidence="1">Belongs to the UPF0213 family.</text>
</comment>
<evidence type="ECO:0000259" key="2">
    <source>
        <dbReference type="PROSITE" id="PS50164"/>
    </source>
</evidence>
<protein>
    <submittedName>
        <fullName evidence="3">Endonuclease</fullName>
    </submittedName>
</protein>
<keyword evidence="3" id="KW-0378">Hydrolase</keyword>
<gene>
    <name evidence="3" type="ORF">CK503_05255</name>
</gene>
<keyword evidence="4" id="KW-1185">Reference proteome</keyword>
<dbReference type="PROSITE" id="PS50164">
    <property type="entry name" value="GIY_YIG"/>
    <property type="match status" value="1"/>
</dbReference>
<dbReference type="InterPro" id="IPR050190">
    <property type="entry name" value="UPF0213_domain"/>
</dbReference>
<dbReference type="GO" id="GO:0004519">
    <property type="term" value="F:endonuclease activity"/>
    <property type="evidence" value="ECO:0007669"/>
    <property type="project" value="UniProtKB-KW"/>
</dbReference>
<evidence type="ECO:0000256" key="1">
    <source>
        <dbReference type="ARBA" id="ARBA00007435"/>
    </source>
</evidence>
<dbReference type="AlphaFoldDB" id="A0A2A2GCH3"/>
<organism evidence="3 4">
    <name type="scientific">Fodinibius salipaludis</name>
    <dbReference type="NCBI Taxonomy" id="2032627"/>
    <lineage>
        <taxon>Bacteria</taxon>
        <taxon>Pseudomonadati</taxon>
        <taxon>Balneolota</taxon>
        <taxon>Balneolia</taxon>
        <taxon>Balneolales</taxon>
        <taxon>Balneolaceae</taxon>
        <taxon>Fodinibius</taxon>
    </lineage>
</organism>